<dbReference type="AlphaFoldDB" id="A0A5P3MS90"/>
<keyword evidence="2 4" id="KW-0808">Transferase</keyword>
<gene>
    <name evidence="4" type="ORF">D0T90_03385</name>
</gene>
<dbReference type="OrthoDB" id="8553932at2"/>
<dbReference type="InterPro" id="IPR001173">
    <property type="entry name" value="Glyco_trans_2-like"/>
</dbReference>
<evidence type="ECO:0000259" key="3">
    <source>
        <dbReference type="Pfam" id="PF00535"/>
    </source>
</evidence>
<dbReference type="Gene3D" id="3.90.550.10">
    <property type="entry name" value="Spore Coat Polysaccharide Biosynthesis Protein SpsA, Chain A"/>
    <property type="match status" value="1"/>
</dbReference>
<keyword evidence="1" id="KW-0328">Glycosyltransferase</keyword>
<keyword evidence="5" id="KW-1185">Reference proteome</keyword>
<name>A0A5P3MS90_NEIAN</name>
<dbReference type="Pfam" id="PF00535">
    <property type="entry name" value="Glycos_transf_2"/>
    <property type="match status" value="1"/>
</dbReference>
<dbReference type="PANTHER" id="PTHR22916">
    <property type="entry name" value="GLYCOSYLTRANSFERASE"/>
    <property type="match status" value="1"/>
</dbReference>
<evidence type="ECO:0000256" key="2">
    <source>
        <dbReference type="ARBA" id="ARBA00022679"/>
    </source>
</evidence>
<protein>
    <submittedName>
        <fullName evidence="4">Glycosyltransferase</fullName>
    </submittedName>
</protein>
<dbReference type="PANTHER" id="PTHR22916:SF51">
    <property type="entry name" value="GLYCOSYLTRANSFERASE EPSH-RELATED"/>
    <property type="match status" value="1"/>
</dbReference>
<reference evidence="4 5" key="1">
    <citation type="submission" date="2018-08" db="EMBL/GenBank/DDBJ databases">
        <title>Neisseria animalis ATCC 49930 complete genome.</title>
        <authorList>
            <person name="Veseli I.A."/>
            <person name="Mascarenhas dos Santos A.C."/>
            <person name="Buttler R."/>
            <person name="Pombert J.-F."/>
        </authorList>
    </citation>
    <scope>NUCLEOTIDE SEQUENCE [LARGE SCALE GENOMIC DNA]</scope>
    <source>
        <strain evidence="4 5">ATCC 49930</strain>
    </source>
</reference>
<dbReference type="CDD" id="cd00761">
    <property type="entry name" value="Glyco_tranf_GTA_type"/>
    <property type="match status" value="1"/>
</dbReference>
<dbReference type="KEGG" id="naq:D0T90_03385"/>
<sequence>MTQFTAYEDTSQPASQPASQPEYDITFIVPVYNTAEYLSQCLNSIIAQNVRKEIIAVDDGSTDTSGQILAEFAASYPFIRILTQQNQGVSAARNAGLRAAKGRYVQFVDSDDYLLAGCAYQTYIQHMQEHGVAMLKAPAVWEQSEIVPAPVLEDTSKAFVEIYKEKQGRSQQLEIAGSEKFVEALAKERFLVELWAYIFDIEYLRRQQLHFDETLTHGEDLYFVVQALTAAPCKIMESSEIVYYYRYRQNSAMNKANDAGAVAGFIKTKNAMLRYILHADLTPQMRINTLILGFCCLNNITGKYFTLDPNAKQSLNDHFTLDLYGLFEFFNALCAQKRGTAAPSWAPLRQVFRQTF</sequence>
<dbReference type="EMBL" id="CP031699">
    <property type="protein sequence ID" value="QEY23661.1"/>
    <property type="molecule type" value="Genomic_DNA"/>
</dbReference>
<feature type="domain" description="Glycosyltransferase 2-like" evidence="3">
    <location>
        <begin position="27"/>
        <end position="143"/>
    </location>
</feature>
<accession>A0A5P3MS90</accession>
<dbReference type="InterPro" id="IPR029044">
    <property type="entry name" value="Nucleotide-diphossugar_trans"/>
</dbReference>
<dbReference type="Proteomes" id="UP000325536">
    <property type="component" value="Chromosome"/>
</dbReference>
<dbReference type="SUPFAM" id="SSF53448">
    <property type="entry name" value="Nucleotide-diphospho-sugar transferases"/>
    <property type="match status" value="1"/>
</dbReference>
<dbReference type="GO" id="GO:0016758">
    <property type="term" value="F:hexosyltransferase activity"/>
    <property type="evidence" value="ECO:0007669"/>
    <property type="project" value="UniProtKB-ARBA"/>
</dbReference>
<proteinExistence type="predicted"/>
<organism evidence="4 5">
    <name type="scientific">Neisseria animalis</name>
    <dbReference type="NCBI Taxonomy" id="492"/>
    <lineage>
        <taxon>Bacteria</taxon>
        <taxon>Pseudomonadati</taxon>
        <taxon>Pseudomonadota</taxon>
        <taxon>Betaproteobacteria</taxon>
        <taxon>Neisseriales</taxon>
        <taxon>Neisseriaceae</taxon>
        <taxon>Neisseria</taxon>
    </lineage>
</organism>
<evidence type="ECO:0000256" key="1">
    <source>
        <dbReference type="ARBA" id="ARBA00022676"/>
    </source>
</evidence>
<evidence type="ECO:0000313" key="4">
    <source>
        <dbReference type="EMBL" id="QEY23661.1"/>
    </source>
</evidence>
<evidence type="ECO:0000313" key="5">
    <source>
        <dbReference type="Proteomes" id="UP000325536"/>
    </source>
</evidence>